<sequence>MTSHDILTRQLCMATDVEKYSRLDTLQQEVVQADLLRVLEEAALLSGLDRASWERQAQGDQEFAVLPPDTPESVVLSDFIRHLDAALNERNAFRPEKERMRLRLAIEIGVARTAPLGHSGPAPVFVARFLNAPQLKSVLKATSSTNLAVILSDRVYQDVVRLRGQGLDPEQYMKVHIQQDDFTGYAWIHLPGHSPAEIRGLTEEVDSCTSTATTLEGDSRMLTPTEIAAMAGTAVVGAMATDTWGYVRARCKALFSRHEPEKRKDLLEELDAFQQALTATSPAQRKALTTTFAERATAELTSIASKSAEASKAVRALADEASSPPPQKTPHNNLTNIRAGGDFIMSGRDSYVTKEEGK</sequence>
<organism evidence="2 3">
    <name type="scientific">Streptomyces daqingensis</name>
    <dbReference type="NCBI Taxonomy" id="1472640"/>
    <lineage>
        <taxon>Bacteria</taxon>
        <taxon>Bacillati</taxon>
        <taxon>Actinomycetota</taxon>
        <taxon>Actinomycetes</taxon>
        <taxon>Kitasatosporales</taxon>
        <taxon>Streptomycetaceae</taxon>
        <taxon>Streptomyces</taxon>
    </lineage>
</organism>
<evidence type="ECO:0000313" key="2">
    <source>
        <dbReference type="EMBL" id="GGO52113.1"/>
    </source>
</evidence>
<evidence type="ECO:0000256" key="1">
    <source>
        <dbReference type="SAM" id="MobiDB-lite"/>
    </source>
</evidence>
<evidence type="ECO:0000313" key="3">
    <source>
        <dbReference type="Proteomes" id="UP000631535"/>
    </source>
</evidence>
<proteinExistence type="predicted"/>
<dbReference type="RefSeq" id="WP_189038154.1">
    <property type="nucleotide sequence ID" value="NZ_BMMP01000011.1"/>
</dbReference>
<protein>
    <submittedName>
        <fullName evidence="2">Uncharacterized protein</fullName>
    </submittedName>
</protein>
<accession>A0ABQ2MGK2</accession>
<feature type="region of interest" description="Disordered" evidence="1">
    <location>
        <begin position="315"/>
        <end position="358"/>
    </location>
</feature>
<keyword evidence="3" id="KW-1185">Reference proteome</keyword>
<comment type="caution">
    <text evidence="2">The sequence shown here is derived from an EMBL/GenBank/DDBJ whole genome shotgun (WGS) entry which is preliminary data.</text>
</comment>
<reference evidence="3" key="1">
    <citation type="journal article" date="2019" name="Int. J. Syst. Evol. Microbiol.">
        <title>The Global Catalogue of Microorganisms (GCM) 10K type strain sequencing project: providing services to taxonomists for standard genome sequencing and annotation.</title>
        <authorList>
            <consortium name="The Broad Institute Genomics Platform"/>
            <consortium name="The Broad Institute Genome Sequencing Center for Infectious Disease"/>
            <person name="Wu L."/>
            <person name="Ma J."/>
        </authorList>
    </citation>
    <scope>NUCLEOTIDE SEQUENCE [LARGE SCALE GENOMIC DNA]</scope>
    <source>
        <strain evidence="3">CGMCC 4.7178</strain>
    </source>
</reference>
<dbReference type="Proteomes" id="UP000631535">
    <property type="component" value="Unassembled WGS sequence"/>
</dbReference>
<dbReference type="EMBL" id="BMMP01000011">
    <property type="protein sequence ID" value="GGO52113.1"/>
    <property type="molecule type" value="Genomic_DNA"/>
</dbReference>
<name>A0ABQ2MGK2_9ACTN</name>
<gene>
    <name evidence="2" type="ORF">GCM10012287_35690</name>
</gene>